<dbReference type="Proteomes" id="UP001652504">
    <property type="component" value="Unassembled WGS sequence"/>
</dbReference>
<keyword evidence="2" id="KW-1185">Reference proteome</keyword>
<sequence>MLKQTFPIIALILILSAVYLSNQRNLPVEEGTSCQFDGNMCNIRFKNLDHSVRIETFPPKVEEMTQLTLSQHESVTVESAWVEGVNMYMGKTHLPITHMTQTFSQSDMFLGACNEPEMTWRIVVNYSKSTKGANNSTAAEPYTLFYYFTTRLY</sequence>
<comment type="caution">
    <text evidence="1">The sequence shown here is derived from an EMBL/GenBank/DDBJ whole genome shotgun (WGS) entry which is preliminary data.</text>
</comment>
<evidence type="ECO:0000313" key="2">
    <source>
        <dbReference type="Proteomes" id="UP001652504"/>
    </source>
</evidence>
<protein>
    <submittedName>
        <fullName evidence="1">Uncharacterized protein</fullName>
    </submittedName>
</protein>
<reference evidence="1 2" key="1">
    <citation type="submission" date="2022-10" db="EMBL/GenBank/DDBJ databases">
        <title>Aestuariibacter sp. AA17 isolated from Montipora capitata coral fragment.</title>
        <authorList>
            <person name="Emsley S.A."/>
            <person name="Pfannmuller K.M."/>
            <person name="Loughran R.M."/>
            <person name="Shlafstein M."/>
            <person name="Papke E."/>
            <person name="Saw J.H."/>
            <person name="Ushijima B."/>
            <person name="Videau P."/>
        </authorList>
    </citation>
    <scope>NUCLEOTIDE SEQUENCE [LARGE SCALE GENOMIC DNA]</scope>
    <source>
        <strain evidence="1 2">AA17</strain>
    </source>
</reference>
<evidence type="ECO:0000313" key="1">
    <source>
        <dbReference type="EMBL" id="MCV2884205.1"/>
    </source>
</evidence>
<name>A0ABT3A693_9ALTE</name>
<proteinExistence type="predicted"/>
<dbReference type="RefSeq" id="WP_263711411.1">
    <property type="nucleotide sequence ID" value="NZ_JAOWKX010000002.1"/>
</dbReference>
<dbReference type="EMBL" id="JAOWKX010000002">
    <property type="protein sequence ID" value="MCV2884205.1"/>
    <property type="molecule type" value="Genomic_DNA"/>
</dbReference>
<gene>
    <name evidence="1" type="ORF">OE749_05820</name>
</gene>
<organism evidence="1 2">
    <name type="scientific">Fluctibacter corallii</name>
    <dbReference type="NCBI Taxonomy" id="2984329"/>
    <lineage>
        <taxon>Bacteria</taxon>
        <taxon>Pseudomonadati</taxon>
        <taxon>Pseudomonadota</taxon>
        <taxon>Gammaproteobacteria</taxon>
        <taxon>Alteromonadales</taxon>
        <taxon>Alteromonadaceae</taxon>
        <taxon>Fluctibacter</taxon>
    </lineage>
</organism>
<accession>A0ABT3A693</accession>